<feature type="domain" description="Protein kinase" evidence="1">
    <location>
        <begin position="1"/>
        <end position="102"/>
    </location>
</feature>
<organism evidence="2 3">
    <name type="scientific">Daucus carota subsp. sativus</name>
    <name type="common">Carrot</name>
    <dbReference type="NCBI Taxonomy" id="79200"/>
    <lineage>
        <taxon>Eukaryota</taxon>
        <taxon>Viridiplantae</taxon>
        <taxon>Streptophyta</taxon>
        <taxon>Embryophyta</taxon>
        <taxon>Tracheophyta</taxon>
        <taxon>Spermatophyta</taxon>
        <taxon>Magnoliopsida</taxon>
        <taxon>eudicotyledons</taxon>
        <taxon>Gunneridae</taxon>
        <taxon>Pentapetalae</taxon>
        <taxon>asterids</taxon>
        <taxon>campanulids</taxon>
        <taxon>Apiales</taxon>
        <taxon>Apiaceae</taxon>
        <taxon>Apioideae</taxon>
        <taxon>Scandiceae</taxon>
        <taxon>Daucinae</taxon>
        <taxon>Daucus</taxon>
        <taxon>Daucus sect. Daucus</taxon>
    </lineage>
</organism>
<dbReference type="PANTHER" id="PTHR48008">
    <property type="entry name" value="LEUCINE-RICH REPEAT RECEPTOR-LIKE PROTEIN KINASE IMK3-RELATED"/>
    <property type="match status" value="1"/>
</dbReference>
<dbReference type="InterPro" id="IPR052451">
    <property type="entry name" value="Ser/Thr_kinase-like"/>
</dbReference>
<dbReference type="PROSITE" id="PS50011">
    <property type="entry name" value="PROTEIN_KINASE_DOM"/>
    <property type="match status" value="1"/>
</dbReference>
<sequence>MVSTKGDVYSYGIILLEMLTGKKITDPMFHGSFTLQNFVSNALSERVYDIIDLFILHELNRYDPARAKDCLKMLLDIGVRCAQEFPQFRPDIRDVLSVLETINNIFKVTKLCFLFLSF</sequence>
<dbReference type="InterPro" id="IPR000719">
    <property type="entry name" value="Prot_kinase_dom"/>
</dbReference>
<name>A0AAF0XTM1_DAUCS</name>
<accession>A0AAF0XTM1</accession>
<evidence type="ECO:0000313" key="2">
    <source>
        <dbReference type="EMBL" id="WOH12914.1"/>
    </source>
</evidence>
<dbReference type="InterPro" id="IPR011009">
    <property type="entry name" value="Kinase-like_dom_sf"/>
</dbReference>
<dbReference type="Proteomes" id="UP000077755">
    <property type="component" value="Chromosome 8"/>
</dbReference>
<evidence type="ECO:0000313" key="3">
    <source>
        <dbReference type="Proteomes" id="UP000077755"/>
    </source>
</evidence>
<dbReference type="SUPFAM" id="SSF56112">
    <property type="entry name" value="Protein kinase-like (PK-like)"/>
    <property type="match status" value="1"/>
</dbReference>
<keyword evidence="3" id="KW-1185">Reference proteome</keyword>
<dbReference type="Gene3D" id="1.10.510.10">
    <property type="entry name" value="Transferase(Phosphotransferase) domain 1"/>
    <property type="match status" value="1"/>
</dbReference>
<gene>
    <name evidence="2" type="ORF">DCAR_0832423</name>
</gene>
<protein>
    <recommendedName>
        <fullName evidence="1">Protein kinase domain-containing protein</fullName>
    </recommendedName>
</protein>
<reference evidence="2" key="2">
    <citation type="submission" date="2022-03" db="EMBL/GenBank/DDBJ databases">
        <title>Draft title - Genomic analysis of global carrot germplasm unveils the trajectory of domestication and the origin of high carotenoid orange carrot.</title>
        <authorList>
            <person name="Iorizzo M."/>
            <person name="Ellison S."/>
            <person name="Senalik D."/>
            <person name="Macko-Podgorni A."/>
            <person name="Grzebelus D."/>
            <person name="Bostan H."/>
            <person name="Rolling W."/>
            <person name="Curaba J."/>
            <person name="Simon P."/>
        </authorList>
    </citation>
    <scope>NUCLEOTIDE SEQUENCE</scope>
    <source>
        <tissue evidence="2">Leaf</tissue>
    </source>
</reference>
<reference evidence="2" key="1">
    <citation type="journal article" date="2016" name="Nat. Genet.">
        <title>A high-quality carrot genome assembly provides new insights into carotenoid accumulation and asterid genome evolution.</title>
        <authorList>
            <person name="Iorizzo M."/>
            <person name="Ellison S."/>
            <person name="Senalik D."/>
            <person name="Zeng P."/>
            <person name="Satapoomin P."/>
            <person name="Huang J."/>
            <person name="Bowman M."/>
            <person name="Iovene M."/>
            <person name="Sanseverino W."/>
            <person name="Cavagnaro P."/>
            <person name="Yildiz M."/>
            <person name="Macko-Podgorni A."/>
            <person name="Moranska E."/>
            <person name="Grzebelus E."/>
            <person name="Grzebelus D."/>
            <person name="Ashrafi H."/>
            <person name="Zheng Z."/>
            <person name="Cheng S."/>
            <person name="Spooner D."/>
            <person name="Van Deynze A."/>
            <person name="Simon P."/>
        </authorList>
    </citation>
    <scope>NUCLEOTIDE SEQUENCE</scope>
    <source>
        <tissue evidence="2">Leaf</tissue>
    </source>
</reference>
<dbReference type="GO" id="GO:0004672">
    <property type="term" value="F:protein kinase activity"/>
    <property type="evidence" value="ECO:0007669"/>
    <property type="project" value="InterPro"/>
</dbReference>
<dbReference type="EMBL" id="CP093350">
    <property type="protein sequence ID" value="WOH12914.1"/>
    <property type="molecule type" value="Genomic_DNA"/>
</dbReference>
<proteinExistence type="predicted"/>
<dbReference type="PANTHER" id="PTHR48008:SF14">
    <property type="entry name" value="PROTEIN KINASE DOMAIN-CONTAINING PROTEIN"/>
    <property type="match status" value="1"/>
</dbReference>
<dbReference type="GO" id="GO:0005524">
    <property type="term" value="F:ATP binding"/>
    <property type="evidence" value="ECO:0007669"/>
    <property type="project" value="InterPro"/>
</dbReference>
<dbReference type="AlphaFoldDB" id="A0AAF0XTM1"/>
<evidence type="ECO:0000259" key="1">
    <source>
        <dbReference type="PROSITE" id="PS50011"/>
    </source>
</evidence>